<reference evidence="1" key="1">
    <citation type="submission" date="2024-01" db="EMBL/GenBank/DDBJ databases">
        <title>Genomic and biogeographic characterisation of Mantoniella tinhauana virus 1, the first discovered Mantoniella-infecting prasinovirus.</title>
        <authorList>
            <person name="Rey Redondo E."/>
            <person name="Yung C.C.M."/>
        </authorList>
    </citation>
    <scope>NUCLEOTIDE SEQUENCE</scope>
    <source>
        <strain evidence="1">Lau Fau Shan</strain>
    </source>
</reference>
<organism evidence="1">
    <name type="scientific">Mantoniella tinhauana virus 1</name>
    <dbReference type="NCBI Taxonomy" id="3111543"/>
    <lineage>
        <taxon>Viruses</taxon>
    </lineage>
</organism>
<sequence length="65" mass="7426">MLNEFLLLIAIIIVIVWMVCRSKESYTSGRNDYRYGFVDTNPARRVSDAFDSSVYSDVYSGLPLP</sequence>
<evidence type="ECO:0008006" key="2">
    <source>
        <dbReference type="Google" id="ProtNLM"/>
    </source>
</evidence>
<evidence type="ECO:0000313" key="1">
    <source>
        <dbReference type="EMBL" id="XAO13554.1"/>
    </source>
</evidence>
<name>A0AB38ZMK5_9VIRU</name>
<accession>A0AB38ZMK5</accession>
<protein>
    <recommendedName>
        <fullName evidence="2">P8</fullName>
    </recommendedName>
</protein>
<dbReference type="EMBL" id="PP130629">
    <property type="protein sequence ID" value="XAO13554.1"/>
    <property type="molecule type" value="Genomic_DNA"/>
</dbReference>
<proteinExistence type="predicted"/>